<dbReference type="EMBL" id="CP036298">
    <property type="protein sequence ID" value="QDV27215.1"/>
    <property type="molecule type" value="Genomic_DNA"/>
</dbReference>
<dbReference type="Proteomes" id="UP000318017">
    <property type="component" value="Chromosome"/>
</dbReference>
<protein>
    <submittedName>
        <fullName evidence="1">Uncharacterized protein</fullName>
    </submittedName>
</protein>
<dbReference type="AlphaFoldDB" id="A0A518GF40"/>
<dbReference type="OrthoDB" id="289446at2"/>
<evidence type="ECO:0000313" key="2">
    <source>
        <dbReference type="Proteomes" id="UP000318017"/>
    </source>
</evidence>
<dbReference type="RefSeq" id="WP_145084260.1">
    <property type="nucleotide sequence ID" value="NZ_CP036298.1"/>
</dbReference>
<evidence type="ECO:0000313" key="1">
    <source>
        <dbReference type="EMBL" id="QDV27215.1"/>
    </source>
</evidence>
<organism evidence="1 2">
    <name type="scientific">Aureliella helgolandensis</name>
    <dbReference type="NCBI Taxonomy" id="2527968"/>
    <lineage>
        <taxon>Bacteria</taxon>
        <taxon>Pseudomonadati</taxon>
        <taxon>Planctomycetota</taxon>
        <taxon>Planctomycetia</taxon>
        <taxon>Pirellulales</taxon>
        <taxon>Pirellulaceae</taxon>
        <taxon>Aureliella</taxon>
    </lineage>
</organism>
<dbReference type="KEGG" id="ahel:Q31a_56030"/>
<keyword evidence="2" id="KW-1185">Reference proteome</keyword>
<proteinExistence type="predicted"/>
<accession>A0A518GF40</accession>
<reference evidence="1 2" key="1">
    <citation type="submission" date="2019-02" db="EMBL/GenBank/DDBJ databases">
        <title>Deep-cultivation of Planctomycetes and their phenomic and genomic characterization uncovers novel biology.</title>
        <authorList>
            <person name="Wiegand S."/>
            <person name="Jogler M."/>
            <person name="Boedeker C."/>
            <person name="Pinto D."/>
            <person name="Vollmers J."/>
            <person name="Rivas-Marin E."/>
            <person name="Kohn T."/>
            <person name="Peeters S.H."/>
            <person name="Heuer A."/>
            <person name="Rast P."/>
            <person name="Oberbeckmann S."/>
            <person name="Bunk B."/>
            <person name="Jeske O."/>
            <person name="Meyerdierks A."/>
            <person name="Storesund J.E."/>
            <person name="Kallscheuer N."/>
            <person name="Luecker S."/>
            <person name="Lage O.M."/>
            <person name="Pohl T."/>
            <person name="Merkel B.J."/>
            <person name="Hornburger P."/>
            <person name="Mueller R.-W."/>
            <person name="Bruemmer F."/>
            <person name="Labrenz M."/>
            <person name="Spormann A.M."/>
            <person name="Op den Camp H."/>
            <person name="Overmann J."/>
            <person name="Amann R."/>
            <person name="Jetten M.S.M."/>
            <person name="Mascher T."/>
            <person name="Medema M.H."/>
            <person name="Devos D.P."/>
            <person name="Kaster A.-K."/>
            <person name="Ovreas L."/>
            <person name="Rohde M."/>
            <person name="Galperin M.Y."/>
            <person name="Jogler C."/>
        </authorList>
    </citation>
    <scope>NUCLEOTIDE SEQUENCE [LARGE SCALE GENOMIC DNA]</scope>
    <source>
        <strain evidence="1 2">Q31a</strain>
    </source>
</reference>
<sequence>MSPQSLPLLNLHLLAMPAEARPCGSIVVHGQALELVEGCNAAVPPIPRTFEAVVGQLMELDRLYIEWDGSFVWCGKSSGEPSDSVWQLDGMLYDDGAAVRRLELRGSCPWIEWTQVLHALAPTDTPLVAYLQEQQCFVQVSSLKQLWRPSELPAT</sequence>
<name>A0A518GF40_9BACT</name>
<gene>
    <name evidence="1" type="ORF">Q31a_56030</name>
</gene>